<proteinExistence type="predicted"/>
<protein>
    <submittedName>
        <fullName evidence="2">KIF15 protein</fullName>
    </submittedName>
</protein>
<sequence length="403" mass="45896">MPKKSTKNCIQAMEVLMEYKREYQQSFLAAFVDFDKEFDSVHRALLWDILRLHGIPPKLLDITASLYTGSASDIQNLEICLTTSKAEIAELKMTNAADKGVISDMMNQIQELRSDLNEKNEILSLLSSELEDIKAKYCAALTLKEENSAIIEKHEKELLDLKEAIERKAISDTIEKELLQDDLTHATEEIGKLTETLGRQEAVLQAALKEAAANQSTVANLEQQTPKTPVSLNADLSRVLETQDAELHSLRSSVATLEMLVNELNEERSAKNDEILRLKKAALKQLNLVESELKETRATLTNAQICIQEMTSELRLRSLEVKSFQENFTDQDKLMKEVDILRKQVELLTEENGKLAGHHNLQQKIQYMVRLKKDNTKLVEENELLRLKLLNMEETFKRTESSI</sequence>
<comment type="caution">
    <text evidence="2">The sequence shown here is derived from an EMBL/GenBank/DDBJ whole genome shotgun (WGS) entry which is preliminary data.</text>
</comment>
<dbReference type="Proteomes" id="UP000886611">
    <property type="component" value="Unassembled WGS sequence"/>
</dbReference>
<feature type="non-terminal residue" evidence="2">
    <location>
        <position position="1"/>
    </location>
</feature>
<keyword evidence="3" id="KW-1185">Reference proteome</keyword>
<keyword evidence="1" id="KW-0175">Coiled coil</keyword>
<feature type="coiled-coil region" evidence="1">
    <location>
        <begin position="331"/>
        <end position="395"/>
    </location>
</feature>
<organism evidence="2 3">
    <name type="scientific">Polypterus senegalus</name>
    <name type="common">Senegal bichir</name>
    <dbReference type="NCBI Taxonomy" id="55291"/>
    <lineage>
        <taxon>Eukaryota</taxon>
        <taxon>Metazoa</taxon>
        <taxon>Chordata</taxon>
        <taxon>Craniata</taxon>
        <taxon>Vertebrata</taxon>
        <taxon>Euteleostomi</taxon>
        <taxon>Actinopterygii</taxon>
        <taxon>Polypteriformes</taxon>
        <taxon>Polypteridae</taxon>
        <taxon>Polypterus</taxon>
    </lineage>
</organism>
<evidence type="ECO:0000313" key="3">
    <source>
        <dbReference type="Proteomes" id="UP000886611"/>
    </source>
</evidence>
<evidence type="ECO:0000313" key="2">
    <source>
        <dbReference type="EMBL" id="KAG2464916.1"/>
    </source>
</evidence>
<reference evidence="2 3" key="1">
    <citation type="journal article" date="2021" name="Cell">
        <title>Tracing the genetic footprints of vertebrate landing in non-teleost ray-finned fishes.</title>
        <authorList>
            <person name="Bi X."/>
            <person name="Wang K."/>
            <person name="Yang L."/>
            <person name="Pan H."/>
            <person name="Jiang H."/>
            <person name="Wei Q."/>
            <person name="Fang M."/>
            <person name="Yu H."/>
            <person name="Zhu C."/>
            <person name="Cai Y."/>
            <person name="He Y."/>
            <person name="Gan X."/>
            <person name="Zeng H."/>
            <person name="Yu D."/>
            <person name="Zhu Y."/>
            <person name="Jiang H."/>
            <person name="Qiu Q."/>
            <person name="Yang H."/>
            <person name="Zhang Y.E."/>
            <person name="Wang W."/>
            <person name="Zhu M."/>
            <person name="He S."/>
            <person name="Zhang G."/>
        </authorList>
    </citation>
    <scope>NUCLEOTIDE SEQUENCE [LARGE SCALE GENOMIC DNA]</scope>
    <source>
        <strain evidence="2">Bchr_013</strain>
    </source>
</reference>
<feature type="coiled-coil region" evidence="1">
    <location>
        <begin position="102"/>
        <end position="299"/>
    </location>
</feature>
<dbReference type="AlphaFoldDB" id="A0A8X7XB72"/>
<name>A0A8X7XB72_POLSE</name>
<gene>
    <name evidence="2" type="primary">Kif15_1</name>
    <name evidence="2" type="ORF">GTO96_0009163</name>
</gene>
<feature type="non-terminal residue" evidence="2">
    <location>
        <position position="403"/>
    </location>
</feature>
<evidence type="ECO:0000256" key="1">
    <source>
        <dbReference type="SAM" id="Coils"/>
    </source>
</evidence>
<accession>A0A8X7XB72</accession>
<dbReference type="EMBL" id="JAATIS010002524">
    <property type="protein sequence ID" value="KAG2464916.1"/>
    <property type="molecule type" value="Genomic_DNA"/>
</dbReference>